<dbReference type="Proteomes" id="UP000807825">
    <property type="component" value="Unassembled WGS sequence"/>
</dbReference>
<name>A0A9D6V6E3_9BACT</name>
<protein>
    <submittedName>
        <fullName evidence="1">Uncharacterized protein</fullName>
    </submittedName>
</protein>
<proteinExistence type="predicted"/>
<evidence type="ECO:0000313" key="1">
    <source>
        <dbReference type="EMBL" id="MBI5250811.1"/>
    </source>
</evidence>
<organism evidence="1 2">
    <name type="scientific">Desulfomonile tiedjei</name>
    <dbReference type="NCBI Taxonomy" id="2358"/>
    <lineage>
        <taxon>Bacteria</taxon>
        <taxon>Pseudomonadati</taxon>
        <taxon>Thermodesulfobacteriota</taxon>
        <taxon>Desulfomonilia</taxon>
        <taxon>Desulfomonilales</taxon>
        <taxon>Desulfomonilaceae</taxon>
        <taxon>Desulfomonile</taxon>
    </lineage>
</organism>
<evidence type="ECO:0000313" key="2">
    <source>
        <dbReference type="Proteomes" id="UP000807825"/>
    </source>
</evidence>
<sequence length="230" mass="25580">MTRGKDFFRTTEFSTAMPHETVVDPHIGNTICSFDAGTTWFTESHSSAHGCSDCETSQARPGDAVSEEEVLGLQRAKQVVPKLPANSRISSLKKTKIKLRGKISELFSSRIHKTEVGPETQGTPAQKLELDVAPHEIPQEIASPEPVIQAIEDMEVRSPDVSVQVVPTPVKRRRAPKIELAPKPAKPLKIIRRRREEAPKVFETSPKNFPKSMLQGIKAGLEEERDFPQE</sequence>
<dbReference type="AlphaFoldDB" id="A0A9D6V6E3"/>
<accession>A0A9D6V6E3</accession>
<comment type="caution">
    <text evidence="1">The sequence shown here is derived from an EMBL/GenBank/DDBJ whole genome shotgun (WGS) entry which is preliminary data.</text>
</comment>
<dbReference type="EMBL" id="JACRDE010000394">
    <property type="protein sequence ID" value="MBI5250811.1"/>
    <property type="molecule type" value="Genomic_DNA"/>
</dbReference>
<gene>
    <name evidence="1" type="ORF">HY912_15075</name>
</gene>
<reference evidence="1" key="1">
    <citation type="submission" date="2020-07" db="EMBL/GenBank/DDBJ databases">
        <title>Huge and variable diversity of episymbiotic CPR bacteria and DPANN archaea in groundwater ecosystems.</title>
        <authorList>
            <person name="He C.Y."/>
            <person name="Keren R."/>
            <person name="Whittaker M."/>
            <person name="Farag I.F."/>
            <person name="Doudna J."/>
            <person name="Cate J.H.D."/>
            <person name="Banfield J.F."/>
        </authorList>
    </citation>
    <scope>NUCLEOTIDE SEQUENCE</scope>
    <source>
        <strain evidence="1">NC_groundwater_1664_Pr3_B-0.1um_52_9</strain>
    </source>
</reference>